<evidence type="ECO:0000313" key="2">
    <source>
        <dbReference type="Proteomes" id="UP000318081"/>
    </source>
</evidence>
<accession>A0ABX5XSN9</accession>
<dbReference type="RefSeq" id="WP_419580144.1">
    <property type="nucleotide sequence ID" value="NZ_CP036432.1"/>
</dbReference>
<protein>
    <submittedName>
        <fullName evidence="1">Uncharacterized protein</fullName>
    </submittedName>
</protein>
<name>A0ABX5XSN9_9BACT</name>
<evidence type="ECO:0000313" key="1">
    <source>
        <dbReference type="EMBL" id="QDV85023.1"/>
    </source>
</evidence>
<sequence>MALAKLFSLASTRFALTIQHATDHSRACPVDTTLQLTFLT</sequence>
<gene>
    <name evidence="1" type="ORF">TBK1r_39760</name>
</gene>
<keyword evidence="2" id="KW-1185">Reference proteome</keyword>
<dbReference type="Proteomes" id="UP000318081">
    <property type="component" value="Chromosome"/>
</dbReference>
<dbReference type="EMBL" id="CP036432">
    <property type="protein sequence ID" value="QDV85023.1"/>
    <property type="molecule type" value="Genomic_DNA"/>
</dbReference>
<proteinExistence type="predicted"/>
<reference evidence="1 2" key="1">
    <citation type="submission" date="2019-02" db="EMBL/GenBank/DDBJ databases">
        <title>Deep-cultivation of Planctomycetes and their phenomic and genomic characterization uncovers novel biology.</title>
        <authorList>
            <person name="Wiegand S."/>
            <person name="Jogler M."/>
            <person name="Boedeker C."/>
            <person name="Pinto D."/>
            <person name="Vollmers J."/>
            <person name="Rivas-Marin E."/>
            <person name="Kohn T."/>
            <person name="Peeters S.H."/>
            <person name="Heuer A."/>
            <person name="Rast P."/>
            <person name="Oberbeckmann S."/>
            <person name="Bunk B."/>
            <person name="Jeske O."/>
            <person name="Meyerdierks A."/>
            <person name="Storesund J.E."/>
            <person name="Kallscheuer N."/>
            <person name="Luecker S."/>
            <person name="Lage O.M."/>
            <person name="Pohl T."/>
            <person name="Merkel B.J."/>
            <person name="Hornburger P."/>
            <person name="Mueller R.-W."/>
            <person name="Bruemmer F."/>
            <person name="Labrenz M."/>
            <person name="Spormann A.M."/>
            <person name="Op den Camp H."/>
            <person name="Overmann J."/>
            <person name="Amann R."/>
            <person name="Jetten M.S.M."/>
            <person name="Mascher T."/>
            <person name="Medema M.H."/>
            <person name="Devos D.P."/>
            <person name="Kaster A.-K."/>
            <person name="Ovreas L."/>
            <person name="Rohde M."/>
            <person name="Galperin M.Y."/>
            <person name="Jogler C."/>
        </authorList>
    </citation>
    <scope>NUCLEOTIDE SEQUENCE [LARGE SCALE GENOMIC DNA]</scope>
    <source>
        <strain evidence="1 2">TBK1r</strain>
    </source>
</reference>
<organism evidence="1 2">
    <name type="scientific">Stieleria magnilauensis</name>
    <dbReference type="NCBI Taxonomy" id="2527963"/>
    <lineage>
        <taxon>Bacteria</taxon>
        <taxon>Pseudomonadati</taxon>
        <taxon>Planctomycetota</taxon>
        <taxon>Planctomycetia</taxon>
        <taxon>Pirellulales</taxon>
        <taxon>Pirellulaceae</taxon>
        <taxon>Stieleria</taxon>
    </lineage>
</organism>